<gene>
    <name evidence="4" type="ORF">G1C95_1985</name>
</gene>
<dbReference type="EMBL" id="JAAIII010000006">
    <property type="protein sequence ID" value="NMM94797.1"/>
    <property type="molecule type" value="Genomic_DNA"/>
</dbReference>
<feature type="transmembrane region" description="Helical" evidence="2">
    <location>
        <begin position="90"/>
        <end position="113"/>
    </location>
</feature>
<accession>A0A7Y0EQY2</accession>
<comment type="caution">
    <text evidence="4">The sequence shown here is derived from an EMBL/GenBank/DDBJ whole genome shotgun (WGS) entry which is preliminary data.</text>
</comment>
<feature type="compositionally biased region" description="Low complexity" evidence="1">
    <location>
        <begin position="44"/>
        <end position="61"/>
    </location>
</feature>
<keyword evidence="5" id="KW-1185">Reference proteome</keyword>
<dbReference type="RefSeq" id="WP_169172804.1">
    <property type="nucleotide sequence ID" value="NZ_JAAIII010000006.1"/>
</dbReference>
<feature type="region of interest" description="Disordered" evidence="1">
    <location>
        <begin position="1"/>
        <end position="66"/>
    </location>
</feature>
<organism evidence="4 5">
    <name type="scientific">Bifidobacterium oedipodis</name>
    <dbReference type="NCBI Taxonomy" id="2675322"/>
    <lineage>
        <taxon>Bacteria</taxon>
        <taxon>Bacillati</taxon>
        <taxon>Actinomycetota</taxon>
        <taxon>Actinomycetes</taxon>
        <taxon>Bifidobacteriales</taxon>
        <taxon>Bifidobacteriaceae</taxon>
        <taxon>Bifidobacterium</taxon>
    </lineage>
</organism>
<dbReference type="AlphaFoldDB" id="A0A7Y0EQY2"/>
<evidence type="ECO:0000256" key="2">
    <source>
        <dbReference type="SAM" id="Phobius"/>
    </source>
</evidence>
<dbReference type="Pfam" id="PF12089">
    <property type="entry name" value="DUF3566"/>
    <property type="match status" value="1"/>
</dbReference>
<feature type="transmembrane region" description="Helical" evidence="2">
    <location>
        <begin position="147"/>
        <end position="173"/>
    </location>
</feature>
<evidence type="ECO:0000313" key="5">
    <source>
        <dbReference type="Proteomes" id="UP000532194"/>
    </source>
</evidence>
<dbReference type="InterPro" id="IPR021949">
    <property type="entry name" value="DUF3566_TM"/>
</dbReference>
<keyword evidence="2" id="KW-0812">Transmembrane</keyword>
<sequence length="190" mass="20122">MSENLEDNEPVTIEPNVDDNAHDVVDPLIEEKPETTHAPRVARSVSSGSEESGTTSGTTTVRPAKRRSIPRARRMSLSLTRVDAWSVAKVSFMLSIAGAIIQIVAATLLWLLLDVVGVFGQITQIVSSTGLDAGGFDLTNVLSLTTVVSAVTIFSIIEVILITLLATIVALIYNVVSSLVGGIHVTLGDD</sequence>
<dbReference type="Proteomes" id="UP000532194">
    <property type="component" value="Unassembled WGS sequence"/>
</dbReference>
<evidence type="ECO:0000313" key="4">
    <source>
        <dbReference type="EMBL" id="NMM94797.1"/>
    </source>
</evidence>
<evidence type="ECO:0000259" key="3">
    <source>
        <dbReference type="Pfam" id="PF12089"/>
    </source>
</evidence>
<name>A0A7Y0EQY2_9BIFI</name>
<keyword evidence="2" id="KW-1133">Transmembrane helix</keyword>
<feature type="domain" description="DUF3566" evidence="3">
    <location>
        <begin position="73"/>
        <end position="189"/>
    </location>
</feature>
<feature type="compositionally biased region" description="Basic and acidic residues" evidence="1">
    <location>
        <begin position="19"/>
        <end position="37"/>
    </location>
</feature>
<keyword evidence="2" id="KW-0472">Membrane</keyword>
<evidence type="ECO:0000256" key="1">
    <source>
        <dbReference type="SAM" id="MobiDB-lite"/>
    </source>
</evidence>
<reference evidence="4 5" key="1">
    <citation type="submission" date="2020-02" db="EMBL/GenBank/DDBJ databases">
        <title>Characterization of phylogenetic diversity of novel bifidobacterial species isolated in Czech ZOOs.</title>
        <authorList>
            <person name="Lugli G.A."/>
            <person name="Vera N.B."/>
            <person name="Ventura M."/>
        </authorList>
    </citation>
    <scope>NUCLEOTIDE SEQUENCE [LARGE SCALE GENOMIC DNA]</scope>
    <source>
        <strain evidence="4 5">DSM 109957</strain>
    </source>
</reference>
<protein>
    <recommendedName>
        <fullName evidence="3">DUF3566 domain-containing protein</fullName>
    </recommendedName>
</protein>
<proteinExistence type="predicted"/>